<feature type="compositionally biased region" description="Basic and acidic residues" evidence="1">
    <location>
        <begin position="188"/>
        <end position="199"/>
    </location>
</feature>
<feature type="domain" description="FecR protein" evidence="2">
    <location>
        <begin position="20"/>
        <end position="100"/>
    </location>
</feature>
<dbReference type="PANTHER" id="PTHR40903">
    <property type="entry name" value="GLYCINE-RICH CELL WALL STRUCTURAL PROTEIN 1-LIKE"/>
    <property type="match status" value="1"/>
</dbReference>
<evidence type="ECO:0000313" key="4">
    <source>
        <dbReference type="Proteomes" id="UP000632063"/>
    </source>
</evidence>
<reference evidence="4" key="1">
    <citation type="submission" date="2020-09" db="EMBL/GenBank/DDBJ databases">
        <title>The genome sequence of strain Labrenzia suaedae 4C16A.</title>
        <authorList>
            <person name="Liu Y."/>
        </authorList>
    </citation>
    <scope>NUCLEOTIDE SEQUENCE [LARGE SCALE GENOMIC DNA]</scope>
    <source>
        <strain evidence="4">4C16A</strain>
    </source>
</reference>
<feature type="compositionally biased region" description="Low complexity" evidence="1">
    <location>
        <begin position="172"/>
        <end position="187"/>
    </location>
</feature>
<accession>A0ABR9CQB1</accession>
<name>A0ABR9CQB1_9HYPH</name>
<feature type="compositionally biased region" description="Gly residues" evidence="1">
    <location>
        <begin position="205"/>
        <end position="294"/>
    </location>
</feature>
<dbReference type="Proteomes" id="UP000632063">
    <property type="component" value="Unassembled WGS sequence"/>
</dbReference>
<dbReference type="PANTHER" id="PTHR40903:SF1">
    <property type="entry name" value="HYPHALLY REGULATED CELL WALL PROTEIN 3"/>
    <property type="match status" value="1"/>
</dbReference>
<dbReference type="Pfam" id="PF04773">
    <property type="entry name" value="FecR"/>
    <property type="match status" value="1"/>
</dbReference>
<keyword evidence="4" id="KW-1185">Reference proteome</keyword>
<feature type="region of interest" description="Disordered" evidence="1">
    <location>
        <begin position="160"/>
        <end position="294"/>
    </location>
</feature>
<comment type="caution">
    <text evidence="3">The sequence shown here is derived from an EMBL/GenBank/DDBJ whole genome shotgun (WGS) entry which is preliminary data.</text>
</comment>
<evidence type="ECO:0000259" key="2">
    <source>
        <dbReference type="Pfam" id="PF04773"/>
    </source>
</evidence>
<dbReference type="InterPro" id="IPR006860">
    <property type="entry name" value="FecR"/>
</dbReference>
<protein>
    <submittedName>
        <fullName evidence="3">FecR domain-containing protein</fullName>
    </submittedName>
</protein>
<evidence type="ECO:0000313" key="3">
    <source>
        <dbReference type="EMBL" id="MBD8892844.1"/>
    </source>
</evidence>
<reference evidence="3 4" key="2">
    <citation type="journal article" date="2021" name="Int. J. Syst. Evol. Microbiol.">
        <title>Roseibium litorale sp. nov., isolated from a tidal flat sediment and proposal for the reclassification of Labrenzia polysiphoniae as Roseibium polysiphoniae comb. nov.</title>
        <authorList>
            <person name="Liu Y."/>
            <person name="Pei T."/>
            <person name="Du J."/>
            <person name="Chao M."/>
            <person name="Deng M.R."/>
            <person name="Zhu H."/>
        </authorList>
    </citation>
    <scope>NUCLEOTIDE SEQUENCE [LARGE SCALE GENOMIC DNA]</scope>
    <source>
        <strain evidence="3 4">4C16A</strain>
    </source>
</reference>
<dbReference type="Gene3D" id="2.60.120.1440">
    <property type="match status" value="1"/>
</dbReference>
<organism evidence="3 4">
    <name type="scientific">Roseibium litorale</name>
    <dbReference type="NCBI Taxonomy" id="2803841"/>
    <lineage>
        <taxon>Bacteria</taxon>
        <taxon>Pseudomonadati</taxon>
        <taxon>Pseudomonadota</taxon>
        <taxon>Alphaproteobacteria</taxon>
        <taxon>Hyphomicrobiales</taxon>
        <taxon>Stappiaceae</taxon>
        <taxon>Roseibium</taxon>
    </lineage>
</organism>
<proteinExistence type="predicted"/>
<sequence length="294" mass="28558">MELDPGLTLATRNGRAMVERGQESILVGPNTTFVISKYRSNQEFTTVLQTSGTVTVDVAKRARPHFSVETPFLAAVVKGTKFTVKVGKTRADIAVERGVVGVRDFASGQQTDLAAGQSAATAPAQAVGLQVNGAVKPVVRPGPRKAPVFQTPAVANIPAAPAEANKSTAATSSEPSFSRSSNSTGRSASRDGRGDDKGNSDSNAGGNGNGNAGGNGNGNGSGNGNGNWNGNAGGNGNGNAGGNGGGNGNGNAGGNGNGNAGGNGNGNAGGNGNGNAGGNGNGNGNGNSNGKNGG</sequence>
<gene>
    <name evidence="3" type="ORF">IG616_14980</name>
</gene>
<evidence type="ECO:0000256" key="1">
    <source>
        <dbReference type="SAM" id="MobiDB-lite"/>
    </source>
</evidence>
<dbReference type="EMBL" id="JACYXI010000009">
    <property type="protein sequence ID" value="MBD8892844.1"/>
    <property type="molecule type" value="Genomic_DNA"/>
</dbReference>